<proteinExistence type="predicted"/>
<gene>
    <name evidence="2" type="ORF">CYJ32_05775</name>
</gene>
<evidence type="ECO:0000313" key="3">
    <source>
        <dbReference type="Proteomes" id="UP000242263"/>
    </source>
</evidence>
<feature type="transmembrane region" description="Helical" evidence="1">
    <location>
        <begin position="455"/>
        <end position="474"/>
    </location>
</feature>
<comment type="caution">
    <text evidence="2">The sequence shown here is derived from an EMBL/GenBank/DDBJ whole genome shotgun (WGS) entry which is preliminary data.</text>
</comment>
<dbReference type="RefSeq" id="WP_101541458.1">
    <property type="nucleotide sequence ID" value="NZ_JASODL010000003.1"/>
</dbReference>
<reference evidence="2 3" key="1">
    <citation type="submission" date="2017-12" db="EMBL/GenBank/DDBJ databases">
        <title>Phylogenetic diversity of female urinary microbiome.</title>
        <authorList>
            <person name="Thomas-White K."/>
            <person name="Wolfe A.J."/>
        </authorList>
    </citation>
    <scope>NUCLEOTIDE SEQUENCE [LARGE SCALE GENOMIC DNA]</scope>
    <source>
        <strain evidence="2 3">UMB0064</strain>
    </source>
</reference>
<accession>A0A2I1M4H2</accession>
<protein>
    <submittedName>
        <fullName evidence="2">Uncharacterized protein</fullName>
    </submittedName>
</protein>
<name>A0A2I1M4H2_9BIFI</name>
<dbReference type="EMBL" id="PKGU01000003">
    <property type="protein sequence ID" value="PKZ15004.1"/>
    <property type="molecule type" value="Genomic_DNA"/>
</dbReference>
<feature type="transmembrane region" description="Helical" evidence="1">
    <location>
        <begin position="426"/>
        <end position="443"/>
    </location>
</feature>
<evidence type="ECO:0000313" key="2">
    <source>
        <dbReference type="EMBL" id="PKZ15004.1"/>
    </source>
</evidence>
<organism evidence="2 3">
    <name type="scientific">Alloscardovia omnicolens</name>
    <dbReference type="NCBI Taxonomy" id="419015"/>
    <lineage>
        <taxon>Bacteria</taxon>
        <taxon>Bacillati</taxon>
        <taxon>Actinomycetota</taxon>
        <taxon>Actinomycetes</taxon>
        <taxon>Bifidobacteriales</taxon>
        <taxon>Bifidobacteriaceae</taxon>
        <taxon>Alloscardovia</taxon>
    </lineage>
</organism>
<keyword evidence="1" id="KW-0812">Transmembrane</keyword>
<dbReference type="AlphaFoldDB" id="A0A2I1M4H2"/>
<sequence length="491" mass="55451">MSSSEQNTNNHTQGIRISNLDSTDQATTWRKIVFPSGCASDDKTKILWDASSHACEFEIHNNSRLVEYFAQCLRTAYLSHKRITLTYQEVLDGTFFLAFGPENVNHILGLSYRDEPAIHIRTYTEKHKTLKDALINSFTTCSEDGIYSINPAFEPACLIACPALYEAARSSSHTPAQLPQGFEQSKDYIEFLEEALEKTYKLKSGQLSFLAQRWKEWINAADQGTVKFVPKDCHVDKFDLSSQFARVEPVLDDYLFASGLAQACQEKIREAVKHPQRSVAFAQLNEIFDNPHYNNRPAAHTFARDLYQYVYQMALAKQYQCTLMTVQDAEDDTRIHDNVFVEKFKDYIKNQPQKKYNYCSVSGKTSTIVGQIPAAYFTSILYTSRGAIDFWRTAQGASKVKAAKELDYAIKNAASQNNRADDIKLTIIRGGIAIILAIIGWIIDQWQFDGNGGIFLSASIAFLISVGPEIVNLVNSLREITQGPETFFAEF</sequence>
<keyword evidence="1" id="KW-1133">Transmembrane helix</keyword>
<dbReference type="Proteomes" id="UP000242263">
    <property type="component" value="Unassembled WGS sequence"/>
</dbReference>
<keyword evidence="1" id="KW-0472">Membrane</keyword>
<evidence type="ECO:0000256" key="1">
    <source>
        <dbReference type="SAM" id="Phobius"/>
    </source>
</evidence>